<keyword evidence="2" id="KW-1185">Reference proteome</keyword>
<proteinExistence type="predicted"/>
<accession>A0ABN9Z5K3</accession>
<dbReference type="EMBL" id="OY882867">
    <property type="protein sequence ID" value="CAK6433637.1"/>
    <property type="molecule type" value="Genomic_DNA"/>
</dbReference>
<organism evidence="1 2">
    <name type="scientific">Pipistrellus nathusii</name>
    <name type="common">Nathusius' pipistrelle</name>
    <dbReference type="NCBI Taxonomy" id="59473"/>
    <lineage>
        <taxon>Eukaryota</taxon>
        <taxon>Metazoa</taxon>
        <taxon>Chordata</taxon>
        <taxon>Craniata</taxon>
        <taxon>Vertebrata</taxon>
        <taxon>Euteleostomi</taxon>
        <taxon>Mammalia</taxon>
        <taxon>Eutheria</taxon>
        <taxon>Laurasiatheria</taxon>
        <taxon>Chiroptera</taxon>
        <taxon>Yangochiroptera</taxon>
        <taxon>Vespertilionidae</taxon>
        <taxon>Pipistrellus</taxon>
    </lineage>
</organism>
<dbReference type="Proteomes" id="UP001314169">
    <property type="component" value="Chromosome 10"/>
</dbReference>
<evidence type="ECO:0000313" key="2">
    <source>
        <dbReference type="Proteomes" id="UP001314169"/>
    </source>
</evidence>
<reference evidence="1" key="1">
    <citation type="submission" date="2023-12" db="EMBL/GenBank/DDBJ databases">
        <authorList>
            <person name="Brown T."/>
        </authorList>
    </citation>
    <scope>NUCLEOTIDE SEQUENCE</scope>
</reference>
<sequence length="123" mass="13876">MSTHLDLDGLTADLVTEQERHKVVGGMVWGGGVTTCYLLVNTDDLSTCQYSQREKYKTTQVSIYKPAPLVTSYLQPRREDDEPSARQPVGTSLYKLKSVLFFKKGAKTSYHRVLKRKLAAHLN</sequence>
<protein>
    <submittedName>
        <fullName evidence="1">Uncharacterized protein</fullName>
    </submittedName>
</protein>
<name>A0ABN9Z5K3_PIPNA</name>
<evidence type="ECO:0000313" key="1">
    <source>
        <dbReference type="EMBL" id="CAK6433637.1"/>
    </source>
</evidence>
<gene>
    <name evidence="1" type="ORF">MPIPNATIZW_LOCUS1943</name>
</gene>